<name>A0A9Q8LIG5_PASFU</name>
<gene>
    <name evidence="2" type="ORF">CLAFUR5_05912</name>
</gene>
<keyword evidence="3" id="KW-1185">Reference proteome</keyword>
<feature type="compositionally biased region" description="Low complexity" evidence="1">
    <location>
        <begin position="148"/>
        <end position="158"/>
    </location>
</feature>
<evidence type="ECO:0000256" key="1">
    <source>
        <dbReference type="SAM" id="MobiDB-lite"/>
    </source>
</evidence>
<dbReference type="EMBL" id="CP090167">
    <property type="protein sequence ID" value="UJO17988.1"/>
    <property type="molecule type" value="Genomic_DNA"/>
</dbReference>
<evidence type="ECO:0000313" key="3">
    <source>
        <dbReference type="Proteomes" id="UP000756132"/>
    </source>
</evidence>
<organism evidence="2 3">
    <name type="scientific">Passalora fulva</name>
    <name type="common">Tomato leaf mold</name>
    <name type="synonym">Cladosporium fulvum</name>
    <dbReference type="NCBI Taxonomy" id="5499"/>
    <lineage>
        <taxon>Eukaryota</taxon>
        <taxon>Fungi</taxon>
        <taxon>Dikarya</taxon>
        <taxon>Ascomycota</taxon>
        <taxon>Pezizomycotina</taxon>
        <taxon>Dothideomycetes</taxon>
        <taxon>Dothideomycetidae</taxon>
        <taxon>Mycosphaerellales</taxon>
        <taxon>Mycosphaerellaceae</taxon>
        <taxon>Fulvia</taxon>
    </lineage>
</organism>
<dbReference type="Proteomes" id="UP000756132">
    <property type="component" value="Chromosome 5"/>
</dbReference>
<dbReference type="RefSeq" id="XP_047762354.1">
    <property type="nucleotide sequence ID" value="XM_047905060.1"/>
</dbReference>
<dbReference type="AlphaFoldDB" id="A0A9Q8LIG5"/>
<feature type="region of interest" description="Disordered" evidence="1">
    <location>
        <begin position="146"/>
        <end position="165"/>
    </location>
</feature>
<reference evidence="2" key="2">
    <citation type="journal article" date="2022" name="Microb. Genom.">
        <title>A chromosome-scale genome assembly of the tomato pathogen Cladosporium fulvum reveals a compartmentalized genome architecture and the presence of a dispensable chromosome.</title>
        <authorList>
            <person name="Zaccaron A.Z."/>
            <person name="Chen L.H."/>
            <person name="Samaras A."/>
            <person name="Stergiopoulos I."/>
        </authorList>
    </citation>
    <scope>NUCLEOTIDE SEQUENCE</scope>
    <source>
        <strain evidence="2">Race5_Kim</strain>
    </source>
</reference>
<dbReference type="KEGG" id="ffu:CLAFUR5_05912"/>
<evidence type="ECO:0000313" key="2">
    <source>
        <dbReference type="EMBL" id="UJO17988.1"/>
    </source>
</evidence>
<accession>A0A9Q8LIG5</accession>
<sequence>MSIEQAQKASPKPPSPKWYEEDVAGFGVIFNPTIPGLNDRTDSPSTPRNAVPDEVQYLGAWLNMFDSEHNSLCVQSELPGWLSFANEVMLEDCTQRAHELQWQSASLNSTFAGTPQSTEHDQYQYEERMSTTCGLILPEACDSGSWISSDQSPQSADSSARDSDLAQLGWQNGDLAWSCGYPGCRSEQERPGKARGKA</sequence>
<dbReference type="GeneID" id="71985790"/>
<protein>
    <submittedName>
        <fullName evidence="2">Uncharacterized protein</fullName>
    </submittedName>
</protein>
<reference evidence="2" key="1">
    <citation type="submission" date="2021-12" db="EMBL/GenBank/DDBJ databases">
        <authorList>
            <person name="Zaccaron A."/>
            <person name="Stergiopoulos I."/>
        </authorList>
    </citation>
    <scope>NUCLEOTIDE SEQUENCE</scope>
    <source>
        <strain evidence="2">Race5_Kim</strain>
    </source>
</reference>
<proteinExistence type="predicted"/>